<organism evidence="1 2">
    <name type="scientific">Auriscalpium vulgare</name>
    <dbReference type="NCBI Taxonomy" id="40419"/>
    <lineage>
        <taxon>Eukaryota</taxon>
        <taxon>Fungi</taxon>
        <taxon>Dikarya</taxon>
        <taxon>Basidiomycota</taxon>
        <taxon>Agaricomycotina</taxon>
        <taxon>Agaricomycetes</taxon>
        <taxon>Russulales</taxon>
        <taxon>Auriscalpiaceae</taxon>
        <taxon>Auriscalpium</taxon>
    </lineage>
</organism>
<proteinExistence type="predicted"/>
<evidence type="ECO:0000313" key="1">
    <source>
        <dbReference type="EMBL" id="KAI0042518.1"/>
    </source>
</evidence>
<keyword evidence="2" id="KW-1185">Reference proteome</keyword>
<reference evidence="1" key="1">
    <citation type="submission" date="2021-02" db="EMBL/GenBank/DDBJ databases">
        <authorList>
            <consortium name="DOE Joint Genome Institute"/>
            <person name="Ahrendt S."/>
            <person name="Looney B.P."/>
            <person name="Miyauchi S."/>
            <person name="Morin E."/>
            <person name="Drula E."/>
            <person name="Courty P.E."/>
            <person name="Chicoki N."/>
            <person name="Fauchery L."/>
            <person name="Kohler A."/>
            <person name="Kuo A."/>
            <person name="Labutti K."/>
            <person name="Pangilinan J."/>
            <person name="Lipzen A."/>
            <person name="Riley R."/>
            <person name="Andreopoulos W."/>
            <person name="He G."/>
            <person name="Johnson J."/>
            <person name="Barry K.W."/>
            <person name="Grigoriev I.V."/>
            <person name="Nagy L."/>
            <person name="Hibbett D."/>
            <person name="Henrissat B."/>
            <person name="Matheny P.B."/>
            <person name="Labbe J."/>
            <person name="Martin F."/>
        </authorList>
    </citation>
    <scope>NUCLEOTIDE SEQUENCE</scope>
    <source>
        <strain evidence="1">FP105234-sp</strain>
    </source>
</reference>
<reference evidence="1" key="2">
    <citation type="journal article" date="2022" name="New Phytol.">
        <title>Evolutionary transition to the ectomycorrhizal habit in the genomes of a hyperdiverse lineage of mushroom-forming fungi.</title>
        <authorList>
            <person name="Looney B."/>
            <person name="Miyauchi S."/>
            <person name="Morin E."/>
            <person name="Drula E."/>
            <person name="Courty P.E."/>
            <person name="Kohler A."/>
            <person name="Kuo A."/>
            <person name="LaButti K."/>
            <person name="Pangilinan J."/>
            <person name="Lipzen A."/>
            <person name="Riley R."/>
            <person name="Andreopoulos W."/>
            <person name="He G."/>
            <person name="Johnson J."/>
            <person name="Nolan M."/>
            <person name="Tritt A."/>
            <person name="Barry K.W."/>
            <person name="Grigoriev I.V."/>
            <person name="Nagy L.G."/>
            <person name="Hibbett D."/>
            <person name="Henrissat B."/>
            <person name="Matheny P.B."/>
            <person name="Labbe J."/>
            <person name="Martin F.M."/>
        </authorList>
    </citation>
    <scope>NUCLEOTIDE SEQUENCE</scope>
    <source>
        <strain evidence="1">FP105234-sp</strain>
    </source>
</reference>
<dbReference type="EMBL" id="MU276062">
    <property type="protein sequence ID" value="KAI0042518.1"/>
    <property type="molecule type" value="Genomic_DNA"/>
</dbReference>
<comment type="caution">
    <text evidence="1">The sequence shown here is derived from an EMBL/GenBank/DDBJ whole genome shotgun (WGS) entry which is preliminary data.</text>
</comment>
<accession>A0ACB8RG10</accession>
<protein>
    <submittedName>
        <fullName evidence="1">Uncharacterized protein</fullName>
    </submittedName>
</protein>
<evidence type="ECO:0000313" key="2">
    <source>
        <dbReference type="Proteomes" id="UP000814033"/>
    </source>
</evidence>
<name>A0ACB8RG10_9AGAM</name>
<gene>
    <name evidence="1" type="ORF">FA95DRAFT_560804</name>
</gene>
<sequence length="126" mass="13677">MICISLEFTRTGALAAACSESPPTLLPSGIFLRIFSSQLSLSLIVTVRCANVESRSRGKMVSPRREQRRRRIGLPTVPRKRGQPTEGAGSRSGEECDDDLIPRVSRSGYMPTRTSSIPSSLGIVEA</sequence>
<dbReference type="Proteomes" id="UP000814033">
    <property type="component" value="Unassembled WGS sequence"/>
</dbReference>